<comment type="caution">
    <text evidence="3">The sequence shown here is derived from an EMBL/GenBank/DDBJ whole genome shotgun (WGS) entry which is preliminary data.</text>
</comment>
<feature type="domain" description="RNA polymerase sigma-70 region 2" evidence="1">
    <location>
        <begin position="17"/>
        <end position="77"/>
    </location>
</feature>
<evidence type="ECO:0000259" key="2">
    <source>
        <dbReference type="Pfam" id="PF20239"/>
    </source>
</evidence>
<evidence type="ECO:0000259" key="1">
    <source>
        <dbReference type="Pfam" id="PF04542"/>
    </source>
</evidence>
<keyword evidence="4" id="KW-1185">Reference proteome</keyword>
<dbReference type="EMBL" id="JBHPON010000002">
    <property type="protein sequence ID" value="MFC6036888.1"/>
    <property type="molecule type" value="Genomic_DNA"/>
</dbReference>
<sequence>MKDARAIAEETARVSYGRLLAWLCARTGDVAAAEDALADAFRAALEHWPKTGAPNSPEAWIITAARRKLIDQGRKAKTRYEAEPALALAAEEAEAKAIDDSPFPDERLKLMFICAHPAIDVNVRTPLMLQTVLGLDAAKIASAFLTSPKAMGARLVRAKRKIKSAAVPFVEPPLEQVPERMSAVLDAIYAAFGAGWNEVDGSGQTGDLTQEAIFLAQLATSLAPAQAEAWGLLSLMLHAEARRDARHSGGAYIPLSSQDTALWDRRMIAAAEEALATAWRLKSMGRFQLEAAIQSAHAASRLTGRDVQNDIILLYENLVRIAPSTGAEIGYAAALASAGRAEDGLKVLDRIEKDRIQTHQPFWAVRAHILKEVGRNEDANASYDRAIGLSDNDAARAFLRSQKTTPV</sequence>
<dbReference type="PANTHER" id="PTHR47756:SF2">
    <property type="entry name" value="BLL6612 PROTEIN"/>
    <property type="match status" value="1"/>
</dbReference>
<protein>
    <submittedName>
        <fullName evidence="3">RNA polymerase sigma factor</fullName>
    </submittedName>
</protein>
<dbReference type="Pfam" id="PF20239">
    <property type="entry name" value="DUF6596"/>
    <property type="match status" value="1"/>
</dbReference>
<dbReference type="InterPro" id="IPR013325">
    <property type="entry name" value="RNA_pol_sigma_r2"/>
</dbReference>
<gene>
    <name evidence="3" type="ORF">ACFMB1_15120</name>
</gene>
<dbReference type="RefSeq" id="WP_379881863.1">
    <property type="nucleotide sequence ID" value="NZ_JBHPON010000002.1"/>
</dbReference>
<dbReference type="SUPFAM" id="SSF88946">
    <property type="entry name" value="Sigma2 domain of RNA polymerase sigma factors"/>
    <property type="match status" value="1"/>
</dbReference>
<feature type="domain" description="DUF6596" evidence="2">
    <location>
        <begin position="180"/>
        <end position="278"/>
    </location>
</feature>
<name>A0ABW1L275_9PROT</name>
<dbReference type="Gene3D" id="1.25.40.10">
    <property type="entry name" value="Tetratricopeptide repeat domain"/>
    <property type="match status" value="1"/>
</dbReference>
<evidence type="ECO:0000313" key="4">
    <source>
        <dbReference type="Proteomes" id="UP001596116"/>
    </source>
</evidence>
<dbReference type="Pfam" id="PF04542">
    <property type="entry name" value="Sigma70_r2"/>
    <property type="match status" value="1"/>
</dbReference>
<organism evidence="3 4">
    <name type="scientific">Hyphococcus aureus</name>
    <dbReference type="NCBI Taxonomy" id="2666033"/>
    <lineage>
        <taxon>Bacteria</taxon>
        <taxon>Pseudomonadati</taxon>
        <taxon>Pseudomonadota</taxon>
        <taxon>Alphaproteobacteria</taxon>
        <taxon>Parvularculales</taxon>
        <taxon>Parvularculaceae</taxon>
        <taxon>Hyphococcus</taxon>
    </lineage>
</organism>
<dbReference type="Gene3D" id="1.10.1740.10">
    <property type="match status" value="1"/>
</dbReference>
<evidence type="ECO:0000313" key="3">
    <source>
        <dbReference type="EMBL" id="MFC6036888.1"/>
    </source>
</evidence>
<dbReference type="PANTHER" id="PTHR47756">
    <property type="entry name" value="BLL6612 PROTEIN-RELATED"/>
    <property type="match status" value="1"/>
</dbReference>
<accession>A0ABW1L275</accession>
<dbReference type="Proteomes" id="UP001596116">
    <property type="component" value="Unassembled WGS sequence"/>
</dbReference>
<reference evidence="3 4" key="1">
    <citation type="submission" date="2024-09" db="EMBL/GenBank/DDBJ databases">
        <authorList>
            <person name="Zhang Z.-H."/>
        </authorList>
    </citation>
    <scope>NUCLEOTIDE SEQUENCE [LARGE SCALE GENOMIC DNA]</scope>
    <source>
        <strain evidence="3 4">HHTR114</strain>
    </source>
</reference>
<dbReference type="InterPro" id="IPR011990">
    <property type="entry name" value="TPR-like_helical_dom_sf"/>
</dbReference>
<dbReference type="InterPro" id="IPR046531">
    <property type="entry name" value="DUF6596"/>
</dbReference>
<proteinExistence type="predicted"/>
<dbReference type="InterPro" id="IPR007627">
    <property type="entry name" value="RNA_pol_sigma70_r2"/>
</dbReference>